<evidence type="ECO:0000256" key="1">
    <source>
        <dbReference type="ARBA" id="ARBA00023015"/>
    </source>
</evidence>
<gene>
    <name evidence="5" type="ORF">ASIM_LOCUS13744</name>
</gene>
<dbReference type="PANTHER" id="PTHR16088">
    <property type="entry name" value="YY1 ASSOCIATED PROTEIN-RELATED"/>
    <property type="match status" value="1"/>
</dbReference>
<reference evidence="7" key="1">
    <citation type="submission" date="2017-02" db="UniProtKB">
        <authorList>
            <consortium name="WormBaseParasite"/>
        </authorList>
    </citation>
    <scope>IDENTIFICATION</scope>
</reference>
<dbReference type="OrthoDB" id="6257037at2759"/>
<evidence type="ECO:0000256" key="4">
    <source>
        <dbReference type="SAM" id="MobiDB-lite"/>
    </source>
</evidence>
<dbReference type="PANTHER" id="PTHR16088:SF3">
    <property type="entry name" value="GON-4-LIKE PROTEIN"/>
    <property type="match status" value="1"/>
</dbReference>
<organism evidence="7">
    <name type="scientific">Anisakis simplex</name>
    <name type="common">Herring worm</name>
    <dbReference type="NCBI Taxonomy" id="6269"/>
    <lineage>
        <taxon>Eukaryota</taxon>
        <taxon>Metazoa</taxon>
        <taxon>Ecdysozoa</taxon>
        <taxon>Nematoda</taxon>
        <taxon>Chromadorea</taxon>
        <taxon>Rhabditida</taxon>
        <taxon>Spirurina</taxon>
        <taxon>Ascaridomorpha</taxon>
        <taxon>Ascaridoidea</taxon>
        <taxon>Anisakidae</taxon>
        <taxon>Anisakis</taxon>
        <taxon>Anisakis simplex complex</taxon>
    </lineage>
</organism>
<evidence type="ECO:0000256" key="2">
    <source>
        <dbReference type="ARBA" id="ARBA00023163"/>
    </source>
</evidence>
<evidence type="ECO:0000313" key="5">
    <source>
        <dbReference type="EMBL" id="VDK50473.1"/>
    </source>
</evidence>
<keyword evidence="6" id="KW-1185">Reference proteome</keyword>
<accession>A0A0M3K0H8</accession>
<name>A0A0M3K0H8_ANISI</name>
<feature type="compositionally biased region" description="Acidic residues" evidence="4">
    <location>
        <begin position="1"/>
        <end position="10"/>
    </location>
</feature>
<dbReference type="EMBL" id="UYRR01031486">
    <property type="protein sequence ID" value="VDK50473.1"/>
    <property type="molecule type" value="Genomic_DNA"/>
</dbReference>
<dbReference type="AlphaFoldDB" id="A0A0M3K0H8"/>
<dbReference type="GO" id="GO:0005634">
    <property type="term" value="C:nucleus"/>
    <property type="evidence" value="ECO:0007669"/>
    <property type="project" value="TreeGrafter"/>
</dbReference>
<dbReference type="GO" id="GO:0003712">
    <property type="term" value="F:transcription coregulator activity"/>
    <property type="evidence" value="ECO:0007669"/>
    <property type="project" value="TreeGrafter"/>
</dbReference>
<feature type="region of interest" description="Disordered" evidence="4">
    <location>
        <begin position="1"/>
        <end position="20"/>
    </location>
</feature>
<dbReference type="InterPro" id="IPR052435">
    <property type="entry name" value="YY1-Transcr_Regul"/>
</dbReference>
<evidence type="ECO:0000313" key="7">
    <source>
        <dbReference type="WBParaSite" id="ASIM_0001431601-mRNA-1"/>
    </source>
</evidence>
<protein>
    <submittedName>
        <fullName evidence="7">Helitron_like_N domain-containing protein</fullName>
    </submittedName>
</protein>
<dbReference type="WBParaSite" id="ASIM_0001431601-mRNA-1">
    <property type="protein sequence ID" value="ASIM_0001431601-mRNA-1"/>
    <property type="gene ID" value="ASIM_0001431601"/>
</dbReference>
<reference evidence="5 6" key="2">
    <citation type="submission" date="2018-11" db="EMBL/GenBank/DDBJ databases">
        <authorList>
            <consortium name="Pathogen Informatics"/>
        </authorList>
    </citation>
    <scope>NUCLEOTIDE SEQUENCE [LARGE SCALE GENOMIC DNA]</scope>
</reference>
<sequence length="416" mass="47118">MDESDADQEQDQPALHTRSKYPNACSADAAAIASTSALPIDDDALLFGDDVLLYSAIDDPDYMDFITTLNDPTRYDVVDESEDDPEYNFMCDLECEETPERDELRMDRGTEIPMREVENLLQDLLDCGLTNANSHNQQFNETITQEHCDHNESTATHQYSTQENKGANDAAYNSGHLPQSTSKTKRHKNASDHHQLFTDHITVLMNATDEDLQKISLQSAILDDTSTGKRPQFTSSELEQLQIQMTKNDLYEHSTNQPSTSIFANIKNLEASIVTCHDAVNCETVLFPQLEEPRYKKLNVPLAQTMLVLGRSNALLYPELMPTVRLRAQPSYYQYFTAAEECLLAMGQYMFSDVPHSTSSKRDGRNTLIVRHFLPNKQVSQIRLHMKNFRFSHEPIYTIIAVGSADRLLLLLLAIQ</sequence>
<proteinExistence type="predicted"/>
<keyword evidence="1" id="KW-0805">Transcription regulation</keyword>
<dbReference type="Proteomes" id="UP000267096">
    <property type="component" value="Unassembled WGS sequence"/>
</dbReference>
<evidence type="ECO:0000313" key="6">
    <source>
        <dbReference type="Proteomes" id="UP000267096"/>
    </source>
</evidence>
<feature type="region of interest" description="Disordered" evidence="4">
    <location>
        <begin position="166"/>
        <end position="192"/>
    </location>
</feature>
<evidence type="ECO:0000256" key="3">
    <source>
        <dbReference type="ARBA" id="ARBA00023242"/>
    </source>
</evidence>
<keyword evidence="2" id="KW-0804">Transcription</keyword>
<keyword evidence="3" id="KW-0539">Nucleus</keyword>
<dbReference type="GO" id="GO:0006355">
    <property type="term" value="P:regulation of DNA-templated transcription"/>
    <property type="evidence" value="ECO:0007669"/>
    <property type="project" value="TreeGrafter"/>
</dbReference>